<dbReference type="PANTHER" id="PTHR31157:SF1">
    <property type="entry name" value="SCP DOMAIN-CONTAINING PROTEIN"/>
    <property type="match status" value="1"/>
</dbReference>
<gene>
    <name evidence="2" type="ORF">GCM10010136_28990</name>
</gene>
<feature type="domain" description="SCP" evidence="1">
    <location>
        <begin position="48"/>
        <end position="155"/>
    </location>
</feature>
<reference evidence="2" key="2">
    <citation type="submission" date="2020-09" db="EMBL/GenBank/DDBJ databases">
        <authorList>
            <person name="Sun Q."/>
            <person name="Kim S."/>
        </authorList>
    </citation>
    <scope>NUCLEOTIDE SEQUENCE</scope>
    <source>
        <strain evidence="2">KCTC 42097</strain>
    </source>
</reference>
<dbReference type="PANTHER" id="PTHR31157">
    <property type="entry name" value="SCP DOMAIN-CONTAINING PROTEIN"/>
    <property type="match status" value="1"/>
</dbReference>
<dbReference type="SUPFAM" id="SSF55797">
    <property type="entry name" value="PR-1-like"/>
    <property type="match status" value="1"/>
</dbReference>
<accession>A0A8J3DJ95</accession>
<dbReference type="CDD" id="cd05379">
    <property type="entry name" value="CAP_bacterial"/>
    <property type="match status" value="1"/>
</dbReference>
<comment type="caution">
    <text evidence="2">The sequence shown here is derived from an EMBL/GenBank/DDBJ whole genome shotgun (WGS) entry which is preliminary data.</text>
</comment>
<dbReference type="AlphaFoldDB" id="A0A8J3DJ95"/>
<dbReference type="RefSeq" id="WP_189491660.1">
    <property type="nucleotide sequence ID" value="NZ_BMZO01000010.1"/>
</dbReference>
<evidence type="ECO:0000313" key="2">
    <source>
        <dbReference type="EMBL" id="GHC77635.1"/>
    </source>
</evidence>
<name>A0A8J3DJ95_9HYPH</name>
<dbReference type="Gene3D" id="3.40.33.10">
    <property type="entry name" value="CAP"/>
    <property type="match status" value="1"/>
</dbReference>
<reference evidence="2" key="1">
    <citation type="journal article" date="2014" name="Int. J. Syst. Evol. Microbiol.">
        <title>Complete genome sequence of Corynebacterium casei LMG S-19264T (=DSM 44701T), isolated from a smear-ripened cheese.</title>
        <authorList>
            <consortium name="US DOE Joint Genome Institute (JGI-PGF)"/>
            <person name="Walter F."/>
            <person name="Albersmeier A."/>
            <person name="Kalinowski J."/>
            <person name="Ruckert C."/>
        </authorList>
    </citation>
    <scope>NUCLEOTIDE SEQUENCE</scope>
    <source>
        <strain evidence="2">KCTC 42097</strain>
    </source>
</reference>
<evidence type="ECO:0000259" key="1">
    <source>
        <dbReference type="Pfam" id="PF00188"/>
    </source>
</evidence>
<proteinExistence type="predicted"/>
<dbReference type="Proteomes" id="UP000641137">
    <property type="component" value="Unassembled WGS sequence"/>
</dbReference>
<protein>
    <recommendedName>
        <fullName evidence="1">SCP domain-containing protein</fullName>
    </recommendedName>
</protein>
<dbReference type="InterPro" id="IPR035940">
    <property type="entry name" value="CAP_sf"/>
</dbReference>
<evidence type="ECO:0000313" key="3">
    <source>
        <dbReference type="Proteomes" id="UP000641137"/>
    </source>
</evidence>
<dbReference type="EMBL" id="BMZO01000010">
    <property type="protein sequence ID" value="GHC77635.1"/>
    <property type="molecule type" value="Genomic_DNA"/>
</dbReference>
<dbReference type="InterPro" id="IPR014044">
    <property type="entry name" value="CAP_dom"/>
</dbReference>
<dbReference type="Pfam" id="PF00188">
    <property type="entry name" value="CAP"/>
    <property type="match status" value="1"/>
</dbReference>
<keyword evidence="3" id="KW-1185">Reference proteome</keyword>
<sequence>MYIPSRRSVLTLLGAGVLLPLAACRSGRLVPVQGGGVSSDTRAIVGFIRTENGLPALRPDRRLERAALQQAHFMARVGRMTHDTGRGRDFASRMTASSIGGVAAENIAVGRMGYERLFSMWMNSPPHRKNMLNPQFTRYGLAYAEATPGSDQKYWAIILAS</sequence>
<organism evidence="2 3">
    <name type="scientific">Limoniibacter endophyticus</name>
    <dbReference type="NCBI Taxonomy" id="1565040"/>
    <lineage>
        <taxon>Bacteria</taxon>
        <taxon>Pseudomonadati</taxon>
        <taxon>Pseudomonadota</taxon>
        <taxon>Alphaproteobacteria</taxon>
        <taxon>Hyphomicrobiales</taxon>
        <taxon>Bartonellaceae</taxon>
        <taxon>Limoniibacter</taxon>
    </lineage>
</organism>